<feature type="compositionally biased region" description="Low complexity" evidence="1">
    <location>
        <begin position="302"/>
        <end position="318"/>
    </location>
</feature>
<sequence>MTTYDGELLGRLTTAVVGRRRELEAIVASLGAGRHLLLEGPPGTGKSTVLRAVAEGSGTGFEFVEGNAELTPARLLGAFDPSAVIEGGYRPEAFVDGPLLAALRDGSLLYVEELNRVPEDTLNVLITVMSEGEVHVPRLGHVEAAPGFRLVAAMNPFDSIGTARIAAAVYDRCCRLSMGYQDSRDELAIVERRTGAAAGRFGETATLSAVQMVRDSRSHHAVRTGSSVRGAIDLVLVADRLAELRGLKPWDPGVTLDAALLALSGRLRLREGNAASAEEIVEELWRRRFAPVGGADEPDASQADAAGLADDRAAQLGASADDEPSPGKA</sequence>
<proteinExistence type="predicted"/>
<reference evidence="3" key="1">
    <citation type="submission" date="2012-09" db="EMBL/GenBank/DDBJ databases">
        <title>Metagenomic Characterization of a Microbial Community in Wastewater Detects High Levels of Antibiotic Resistance.</title>
        <authorList>
            <person name="Abrams M."/>
            <person name="Caldwell A."/>
            <person name="Vandaei E."/>
            <person name="Lee W."/>
            <person name="Perrott J."/>
            <person name="Khan S.Y."/>
            <person name="Ta J."/>
            <person name="Romero D."/>
            <person name="Nguyen V."/>
            <person name="Pourmand N."/>
            <person name="Ouverney C.C."/>
        </authorList>
    </citation>
    <scope>NUCLEOTIDE SEQUENCE</scope>
</reference>
<dbReference type="SUPFAM" id="SSF52540">
    <property type="entry name" value="P-loop containing nucleoside triphosphate hydrolases"/>
    <property type="match status" value="1"/>
</dbReference>
<dbReference type="PANTHER" id="PTHR42759:SF1">
    <property type="entry name" value="MAGNESIUM-CHELATASE SUBUNIT CHLD"/>
    <property type="match status" value="1"/>
</dbReference>
<dbReference type="GO" id="GO:0016887">
    <property type="term" value="F:ATP hydrolysis activity"/>
    <property type="evidence" value="ECO:0007669"/>
    <property type="project" value="InterPro"/>
</dbReference>
<name>L7VTZ6_9BACT</name>
<protein>
    <submittedName>
        <fullName evidence="3">ATPase associated with various cellular activities, AAA_5</fullName>
    </submittedName>
</protein>
<dbReference type="InterPro" id="IPR050764">
    <property type="entry name" value="CbbQ/NirQ/NorQ/GpvN"/>
</dbReference>
<evidence type="ECO:0000313" key="3">
    <source>
        <dbReference type="EMBL" id="AGC72667.1"/>
    </source>
</evidence>
<dbReference type="InterPro" id="IPR011704">
    <property type="entry name" value="ATPase_dyneun-rel_AAA"/>
</dbReference>
<organism evidence="3">
    <name type="scientific">uncultured bacterium A1Q1_fos_2286</name>
    <dbReference type="NCBI Taxonomy" id="1256566"/>
    <lineage>
        <taxon>Bacteria</taxon>
        <taxon>environmental samples</taxon>
    </lineage>
</organism>
<dbReference type="PIRSF" id="PIRSF002849">
    <property type="entry name" value="AAA_ATPase_chaperone_MoxR_prd"/>
    <property type="match status" value="1"/>
</dbReference>
<dbReference type="EMBL" id="JX649909">
    <property type="protein sequence ID" value="AGC72667.1"/>
    <property type="molecule type" value="Genomic_DNA"/>
</dbReference>
<dbReference type="GO" id="GO:0005524">
    <property type="term" value="F:ATP binding"/>
    <property type="evidence" value="ECO:0007669"/>
    <property type="project" value="InterPro"/>
</dbReference>
<feature type="region of interest" description="Disordered" evidence="1">
    <location>
        <begin position="292"/>
        <end position="329"/>
    </location>
</feature>
<feature type="domain" description="AAA+ ATPase" evidence="2">
    <location>
        <begin position="32"/>
        <end position="182"/>
    </location>
</feature>
<dbReference type="InterPro" id="IPR027417">
    <property type="entry name" value="P-loop_NTPase"/>
</dbReference>
<feature type="compositionally biased region" description="Acidic residues" evidence="1">
    <location>
        <begin position="320"/>
        <end position="329"/>
    </location>
</feature>
<dbReference type="PANTHER" id="PTHR42759">
    <property type="entry name" value="MOXR FAMILY PROTEIN"/>
    <property type="match status" value="1"/>
</dbReference>
<dbReference type="AlphaFoldDB" id="L7VTZ6"/>
<dbReference type="SMART" id="SM00382">
    <property type="entry name" value="AAA"/>
    <property type="match status" value="1"/>
</dbReference>
<dbReference type="Gene3D" id="3.40.50.300">
    <property type="entry name" value="P-loop containing nucleotide triphosphate hydrolases"/>
    <property type="match status" value="1"/>
</dbReference>
<evidence type="ECO:0000259" key="2">
    <source>
        <dbReference type="SMART" id="SM00382"/>
    </source>
</evidence>
<evidence type="ECO:0000256" key="1">
    <source>
        <dbReference type="SAM" id="MobiDB-lite"/>
    </source>
</evidence>
<accession>L7VTZ6</accession>
<dbReference type="CDD" id="cd00009">
    <property type="entry name" value="AAA"/>
    <property type="match status" value="1"/>
</dbReference>
<dbReference type="Pfam" id="PF07728">
    <property type="entry name" value="AAA_5"/>
    <property type="match status" value="1"/>
</dbReference>
<dbReference type="InterPro" id="IPR003593">
    <property type="entry name" value="AAA+_ATPase"/>
</dbReference>